<dbReference type="PANTHER" id="PTHR43811">
    <property type="entry name" value="FKBP-TYPE PEPTIDYL-PROLYL CIS-TRANS ISOMERASE FKPA"/>
    <property type="match status" value="1"/>
</dbReference>
<gene>
    <name evidence="9" type="ORF">ACFOOR_06155</name>
</gene>
<name>A0ABV6ZW69_9PROT</name>
<evidence type="ECO:0000256" key="5">
    <source>
        <dbReference type="PROSITE-ProRule" id="PRU00277"/>
    </source>
</evidence>
<feature type="domain" description="PPIase FKBP-type" evidence="8">
    <location>
        <begin position="110"/>
        <end position="197"/>
    </location>
</feature>
<feature type="chain" id="PRO_5046123342" description="Peptidyl-prolyl cis-trans isomerase" evidence="7">
    <location>
        <begin position="22"/>
        <end position="207"/>
    </location>
</feature>
<comment type="similarity">
    <text evidence="2 6">Belongs to the FKBP-type PPIase family.</text>
</comment>
<evidence type="ECO:0000313" key="9">
    <source>
        <dbReference type="EMBL" id="MFC2925682.1"/>
    </source>
</evidence>
<reference evidence="10" key="1">
    <citation type="journal article" date="2019" name="Int. J. Syst. Evol. Microbiol.">
        <title>The Global Catalogue of Microorganisms (GCM) 10K type strain sequencing project: providing services to taxonomists for standard genome sequencing and annotation.</title>
        <authorList>
            <consortium name="The Broad Institute Genomics Platform"/>
            <consortium name="The Broad Institute Genome Sequencing Center for Infectious Disease"/>
            <person name="Wu L."/>
            <person name="Ma J."/>
        </authorList>
    </citation>
    <scope>NUCLEOTIDE SEQUENCE [LARGE SCALE GENOMIC DNA]</scope>
    <source>
        <strain evidence="10">KCTC 52487</strain>
    </source>
</reference>
<dbReference type="PANTHER" id="PTHR43811:SF23">
    <property type="entry name" value="FKBP-TYPE 22 KDA PEPTIDYL-PROLYL CIS-TRANS ISOMERASE"/>
    <property type="match status" value="1"/>
</dbReference>
<evidence type="ECO:0000313" key="10">
    <source>
        <dbReference type="Proteomes" id="UP001595379"/>
    </source>
</evidence>
<dbReference type="GO" id="GO:0003755">
    <property type="term" value="F:peptidyl-prolyl cis-trans isomerase activity"/>
    <property type="evidence" value="ECO:0007669"/>
    <property type="project" value="UniProtKB-EC"/>
</dbReference>
<dbReference type="EMBL" id="JBHRSV010000006">
    <property type="protein sequence ID" value="MFC2925682.1"/>
    <property type="molecule type" value="Genomic_DNA"/>
</dbReference>
<comment type="catalytic activity">
    <reaction evidence="1 5 6">
        <text>[protein]-peptidylproline (omega=180) = [protein]-peptidylproline (omega=0)</text>
        <dbReference type="Rhea" id="RHEA:16237"/>
        <dbReference type="Rhea" id="RHEA-COMP:10747"/>
        <dbReference type="Rhea" id="RHEA-COMP:10748"/>
        <dbReference type="ChEBI" id="CHEBI:83833"/>
        <dbReference type="ChEBI" id="CHEBI:83834"/>
        <dbReference type="EC" id="5.2.1.8"/>
    </reaction>
</comment>
<dbReference type="Proteomes" id="UP001595379">
    <property type="component" value="Unassembled WGS sequence"/>
</dbReference>
<keyword evidence="4 5" id="KW-0413">Isomerase</keyword>
<comment type="caution">
    <text evidence="9">The sequence shown here is derived from an EMBL/GenBank/DDBJ whole genome shotgun (WGS) entry which is preliminary data.</text>
</comment>
<organism evidence="9 10">
    <name type="scientific">Hyphobacterium vulgare</name>
    <dbReference type="NCBI Taxonomy" id="1736751"/>
    <lineage>
        <taxon>Bacteria</taxon>
        <taxon>Pseudomonadati</taxon>
        <taxon>Pseudomonadota</taxon>
        <taxon>Alphaproteobacteria</taxon>
        <taxon>Maricaulales</taxon>
        <taxon>Maricaulaceae</taxon>
        <taxon>Hyphobacterium</taxon>
    </lineage>
</organism>
<evidence type="ECO:0000256" key="2">
    <source>
        <dbReference type="ARBA" id="ARBA00006577"/>
    </source>
</evidence>
<dbReference type="PROSITE" id="PS50059">
    <property type="entry name" value="FKBP_PPIASE"/>
    <property type="match status" value="1"/>
</dbReference>
<accession>A0ABV6ZW69</accession>
<dbReference type="SUPFAM" id="SSF54534">
    <property type="entry name" value="FKBP-like"/>
    <property type="match status" value="1"/>
</dbReference>
<evidence type="ECO:0000256" key="7">
    <source>
        <dbReference type="SAM" id="SignalP"/>
    </source>
</evidence>
<keyword evidence="10" id="KW-1185">Reference proteome</keyword>
<sequence length="207" mass="22209">MRRIALAAITLTAAACSAAPAQPVPGNPEDAASVLVAARSCDLTQFEDAYAGTPEAEFNGAPSQGDRNQLNSELWLEAIDERPCVYALPSGLRLRVLRAAGEEAASPEAGEIVRVHYEGLFPNGDGFDSSYEREAPEDFPSNRLIAGWVEALGLMRTGEEWELFIPSDLAYGPRGTPGGPIGPNQALYFRMELLCLPTREDANCPEG</sequence>
<protein>
    <recommendedName>
        <fullName evidence="6">Peptidyl-prolyl cis-trans isomerase</fullName>
        <ecNumber evidence="6">5.2.1.8</ecNumber>
    </recommendedName>
</protein>
<dbReference type="PROSITE" id="PS51257">
    <property type="entry name" value="PROKAR_LIPOPROTEIN"/>
    <property type="match status" value="1"/>
</dbReference>
<dbReference type="Gene3D" id="3.10.50.40">
    <property type="match status" value="1"/>
</dbReference>
<evidence type="ECO:0000256" key="3">
    <source>
        <dbReference type="ARBA" id="ARBA00023110"/>
    </source>
</evidence>
<dbReference type="RefSeq" id="WP_343165522.1">
    <property type="nucleotide sequence ID" value="NZ_JBHRSV010000006.1"/>
</dbReference>
<proteinExistence type="inferred from homology"/>
<feature type="signal peptide" evidence="7">
    <location>
        <begin position="1"/>
        <end position="21"/>
    </location>
</feature>
<evidence type="ECO:0000259" key="8">
    <source>
        <dbReference type="PROSITE" id="PS50059"/>
    </source>
</evidence>
<keyword evidence="7" id="KW-0732">Signal</keyword>
<dbReference type="Pfam" id="PF00254">
    <property type="entry name" value="FKBP_C"/>
    <property type="match status" value="1"/>
</dbReference>
<dbReference type="InterPro" id="IPR001179">
    <property type="entry name" value="PPIase_FKBP_dom"/>
</dbReference>
<keyword evidence="3 5" id="KW-0697">Rotamase</keyword>
<evidence type="ECO:0000256" key="6">
    <source>
        <dbReference type="RuleBase" id="RU003915"/>
    </source>
</evidence>
<evidence type="ECO:0000256" key="1">
    <source>
        <dbReference type="ARBA" id="ARBA00000971"/>
    </source>
</evidence>
<dbReference type="InterPro" id="IPR046357">
    <property type="entry name" value="PPIase_dom_sf"/>
</dbReference>
<evidence type="ECO:0000256" key="4">
    <source>
        <dbReference type="ARBA" id="ARBA00023235"/>
    </source>
</evidence>
<dbReference type="EC" id="5.2.1.8" evidence="6"/>